<reference evidence="3" key="1">
    <citation type="submission" date="2020-01" db="EMBL/GenBank/DDBJ databases">
        <authorList>
            <consortium name="DOE Joint Genome Institute"/>
            <person name="Haridas S."/>
            <person name="Albert R."/>
            <person name="Binder M."/>
            <person name="Bloem J."/>
            <person name="Labutti K."/>
            <person name="Salamov A."/>
            <person name="Andreopoulos B."/>
            <person name="Baker S.E."/>
            <person name="Barry K."/>
            <person name="Bills G."/>
            <person name="Bluhm B.H."/>
            <person name="Cannon C."/>
            <person name="Castanera R."/>
            <person name="Culley D.E."/>
            <person name="Daum C."/>
            <person name="Ezra D."/>
            <person name="Gonzalez J.B."/>
            <person name="Henrissat B."/>
            <person name="Kuo A."/>
            <person name="Liang C."/>
            <person name="Lipzen A."/>
            <person name="Lutzoni F."/>
            <person name="Magnuson J."/>
            <person name="Mondo S."/>
            <person name="Nolan M."/>
            <person name="Ohm R."/>
            <person name="Pangilinan J."/>
            <person name="Park H.-J."/>
            <person name="Ramirez L."/>
            <person name="Alfaro M."/>
            <person name="Sun H."/>
            <person name="Tritt A."/>
            <person name="Yoshinaga Y."/>
            <person name="Zwiers L.-H."/>
            <person name="Turgeon B.G."/>
            <person name="Goodwin S.B."/>
            <person name="Spatafora J.W."/>
            <person name="Crous P.W."/>
            <person name="Grigoriev I.V."/>
        </authorList>
    </citation>
    <scope>NUCLEOTIDE SEQUENCE</scope>
    <source>
        <strain evidence="3">P77</strain>
    </source>
</reference>
<dbReference type="InterPro" id="IPR010730">
    <property type="entry name" value="HET"/>
</dbReference>
<dbReference type="PANTHER" id="PTHR24148">
    <property type="entry name" value="ANKYRIN REPEAT DOMAIN-CONTAINING PROTEIN 39 HOMOLOG-RELATED"/>
    <property type="match status" value="1"/>
</dbReference>
<proteinExistence type="predicted"/>
<dbReference type="Pfam" id="PF06985">
    <property type="entry name" value="HET"/>
    <property type="match status" value="1"/>
</dbReference>
<evidence type="ECO:0000259" key="2">
    <source>
        <dbReference type="Pfam" id="PF06985"/>
    </source>
</evidence>
<keyword evidence="4" id="KW-1185">Reference proteome</keyword>
<gene>
    <name evidence="3" type="ORF">BDW02DRAFT_576728</name>
</gene>
<feature type="domain" description="Heterokaryon incompatibility" evidence="2">
    <location>
        <begin position="85"/>
        <end position="229"/>
    </location>
</feature>
<dbReference type="Pfam" id="PF26639">
    <property type="entry name" value="Het-6_barrel"/>
    <property type="match status" value="1"/>
</dbReference>
<dbReference type="Proteomes" id="UP000800040">
    <property type="component" value="Unassembled WGS sequence"/>
</dbReference>
<evidence type="ECO:0000313" key="3">
    <source>
        <dbReference type="EMBL" id="KAF1838005.1"/>
    </source>
</evidence>
<organism evidence="3 4">
    <name type="scientific">Decorospora gaudefroyi</name>
    <dbReference type="NCBI Taxonomy" id="184978"/>
    <lineage>
        <taxon>Eukaryota</taxon>
        <taxon>Fungi</taxon>
        <taxon>Dikarya</taxon>
        <taxon>Ascomycota</taxon>
        <taxon>Pezizomycotina</taxon>
        <taxon>Dothideomycetes</taxon>
        <taxon>Pleosporomycetidae</taxon>
        <taxon>Pleosporales</taxon>
        <taxon>Pleosporineae</taxon>
        <taxon>Pleosporaceae</taxon>
        <taxon>Decorospora</taxon>
    </lineage>
</organism>
<evidence type="ECO:0000256" key="1">
    <source>
        <dbReference type="SAM" id="MobiDB-lite"/>
    </source>
</evidence>
<dbReference type="AlphaFoldDB" id="A0A6A5KI44"/>
<dbReference type="OrthoDB" id="2157530at2759"/>
<sequence>MPLIHDPPTSSGTGNPVNGMATKPPNDLTVQDIPHHNKHFYYDDLSVADPGTIRLIAIQPGLFTDALVCGLHTKPSLLHQRQHAFDALSYSWSEEPGWKSITLNQHNDFRIGKSLFSALRRLRHRENERWVWSDQICINQANVEEKNTQVSMMGDVYGCADSVYVWLGSCGNTNRAAGEEEVESCHAHVLHDDGTVDFPVKKGLHVVQLCEARIDDKSQWWWRMWIVQEFALAKAVRVMIGPHTFTSMVAVVAALEKSWIDLEPDHVSRNMTKRQWQALPDRKARRQAYLKLLFLHNVRTQRIWLGANLKYLLFHTAEQYAGVPKDKIYGLVSLIDRQQSGFTLEVQYQKSDEEVYTDVTEYLLRRENSLDVLGQTPPPWMDTATWAQQSTSYDKLKCCAGGGVVANVRREGARLLVHGIRLCSVTSVLEWKTYYIIVKENDETSTVCVEDIRDGIIKTYSHQDEEVDASDRLGTMMLRWLEDFYLQKKKEQCLPTYASVDHTEQFARSITADSYLYKSTNTNAKKMAATNVFAPYLSGFMEHKKTWEFRCEALISRTNRAFFTTDAGLCGVAASTAIRTGDIVVVLAGASMPLILRPTAEVDDGGDLSYQLLGECFMSGVMHVFL</sequence>
<evidence type="ECO:0000313" key="4">
    <source>
        <dbReference type="Proteomes" id="UP000800040"/>
    </source>
</evidence>
<feature type="region of interest" description="Disordered" evidence="1">
    <location>
        <begin position="1"/>
        <end position="28"/>
    </location>
</feature>
<dbReference type="InterPro" id="IPR052895">
    <property type="entry name" value="HetReg/Transcr_Mod"/>
</dbReference>
<accession>A0A6A5KI44</accession>
<name>A0A6A5KI44_9PLEO</name>
<protein>
    <submittedName>
        <fullName evidence="3">HET-domain-containing protein</fullName>
    </submittedName>
</protein>
<dbReference type="EMBL" id="ML975256">
    <property type="protein sequence ID" value="KAF1838005.1"/>
    <property type="molecule type" value="Genomic_DNA"/>
</dbReference>
<dbReference type="PANTHER" id="PTHR24148:SF64">
    <property type="entry name" value="HETEROKARYON INCOMPATIBILITY DOMAIN-CONTAINING PROTEIN"/>
    <property type="match status" value="1"/>
</dbReference>